<dbReference type="GO" id="GO:0008926">
    <property type="term" value="F:mannitol-1-phosphate 5-dehydrogenase activity"/>
    <property type="evidence" value="ECO:0007669"/>
    <property type="project" value="UniProtKB-EC"/>
</dbReference>
<feature type="domain" description="Mannitol dehydrogenase N-terminal" evidence="3">
    <location>
        <begin position="34"/>
        <end position="282"/>
    </location>
</feature>
<dbReference type="InterPro" id="IPR013118">
    <property type="entry name" value="Mannitol_DH_C"/>
</dbReference>
<dbReference type="Proteomes" id="UP001235874">
    <property type="component" value="Chromosome"/>
</dbReference>
<proteinExistence type="predicted"/>
<dbReference type="Gene3D" id="3.40.50.720">
    <property type="entry name" value="NAD(P)-binding Rossmann-like Domain"/>
    <property type="match status" value="1"/>
</dbReference>
<evidence type="ECO:0000313" key="6">
    <source>
        <dbReference type="Proteomes" id="UP001235874"/>
    </source>
</evidence>
<dbReference type="Gene3D" id="1.10.1040.10">
    <property type="entry name" value="N-(1-d-carboxylethyl)-l-norvaline Dehydrogenase, domain 2"/>
    <property type="match status" value="1"/>
</dbReference>
<sequence>MAVTVGASRLGMGVLRRLPVEARPIVRPGTVPTGVVHLGLGAFHRAHQAVYTEAAVGAAGGDWGIVAVAPRSTALVEAIAAQDNLFSVSTLSADGSATRVVGALSGVRHAASDPDAVVALLADPAVRVVTLTVTEKAYQLDPVTGRLCPDQQLAADLAGGRPPSTVPGLLLRGLAARAAADAGPIALVSCDNLPSNGRRLRGMVDQAVGQALGVPAGLVDWVAGNVTCPGTMVDRIVPASTPETIEAVRRALGVTDLAAVAAEPYMQWVIEDDFPGGRPGWEHAGAVLTDDAGPWERLKLRTLNGVHSAVAYLGALAGRETIADALLIPHLTDVLRRLIAEDVAASFTPPDGVRVVDYGEQALGRFANPAIHHRTLQVAMDGSQKLPQRVLHTIADLRAAGRPARWGALVVAAWLRFALGYADDGRPLPFKDPLAGPIRAALDAGTQSPAGTVDAIFALRDVIPAEVAEDDEVRTEVITWLTALERHGVEATLAGAR</sequence>
<comment type="catalytic activity">
    <reaction evidence="2">
        <text>D-mannitol 1-phosphate + NAD(+) = beta-D-fructose 6-phosphate + NADH + H(+)</text>
        <dbReference type="Rhea" id="RHEA:19661"/>
        <dbReference type="ChEBI" id="CHEBI:15378"/>
        <dbReference type="ChEBI" id="CHEBI:57540"/>
        <dbReference type="ChEBI" id="CHEBI:57634"/>
        <dbReference type="ChEBI" id="CHEBI:57945"/>
        <dbReference type="ChEBI" id="CHEBI:61381"/>
        <dbReference type="EC" id="1.1.1.17"/>
    </reaction>
</comment>
<reference evidence="5 6" key="1">
    <citation type="submission" date="2023-07" db="EMBL/GenBank/DDBJ databases">
        <title>Micromonospora profundi TRM 95458 converts glycerol to a new osmotic compound.</title>
        <authorList>
            <person name="Lu D."/>
        </authorList>
    </citation>
    <scope>NUCLEOTIDE SEQUENCE [LARGE SCALE GENOMIC DNA]</scope>
    <source>
        <strain evidence="5 6">TRM95458</strain>
    </source>
</reference>
<dbReference type="InterPro" id="IPR050988">
    <property type="entry name" value="Mannitol_DH/Oxidoreductase"/>
</dbReference>
<name>A0AAJ6HTD7_9ACTN</name>
<dbReference type="InterPro" id="IPR013131">
    <property type="entry name" value="Mannitol_DH_N"/>
</dbReference>
<evidence type="ECO:0000256" key="1">
    <source>
        <dbReference type="ARBA" id="ARBA00023002"/>
    </source>
</evidence>
<dbReference type="KEGG" id="mprn:Q3V37_23060"/>
<dbReference type="InterPro" id="IPR008927">
    <property type="entry name" value="6-PGluconate_DH-like_C_sf"/>
</dbReference>
<dbReference type="InterPro" id="IPR036291">
    <property type="entry name" value="NAD(P)-bd_dom_sf"/>
</dbReference>
<dbReference type="PANTHER" id="PTHR43362">
    <property type="entry name" value="MANNITOL DEHYDROGENASE DSF1-RELATED"/>
    <property type="match status" value="1"/>
</dbReference>
<dbReference type="RefSeq" id="WP_306271592.1">
    <property type="nucleotide sequence ID" value="NZ_CP130472.1"/>
</dbReference>
<dbReference type="SUPFAM" id="SSF51735">
    <property type="entry name" value="NAD(P)-binding Rossmann-fold domains"/>
    <property type="match status" value="1"/>
</dbReference>
<evidence type="ECO:0000313" key="5">
    <source>
        <dbReference type="EMBL" id="WLS44260.1"/>
    </source>
</evidence>
<dbReference type="InterPro" id="IPR013328">
    <property type="entry name" value="6PGD_dom2"/>
</dbReference>
<dbReference type="EC" id="1.1.1.-" evidence="5"/>
<evidence type="ECO:0000259" key="4">
    <source>
        <dbReference type="Pfam" id="PF08125"/>
    </source>
</evidence>
<gene>
    <name evidence="5" type="ORF">Q3V37_23060</name>
</gene>
<accession>A0AAJ6HTD7</accession>
<dbReference type="Pfam" id="PF08125">
    <property type="entry name" value="Mannitol_dh_C"/>
    <property type="match status" value="1"/>
</dbReference>
<organism evidence="5 6">
    <name type="scientific">Micromonospora profundi</name>
    <dbReference type="NCBI Taxonomy" id="1420889"/>
    <lineage>
        <taxon>Bacteria</taxon>
        <taxon>Bacillati</taxon>
        <taxon>Actinomycetota</taxon>
        <taxon>Actinomycetes</taxon>
        <taxon>Micromonosporales</taxon>
        <taxon>Micromonosporaceae</taxon>
        <taxon>Micromonospora</taxon>
    </lineage>
</organism>
<feature type="domain" description="Mannitol dehydrogenase C-terminal" evidence="4">
    <location>
        <begin position="293"/>
        <end position="481"/>
    </location>
</feature>
<dbReference type="EMBL" id="CP130472">
    <property type="protein sequence ID" value="WLS44260.1"/>
    <property type="molecule type" value="Genomic_DNA"/>
</dbReference>
<dbReference type="AlphaFoldDB" id="A0AAJ6HTD7"/>
<keyword evidence="6" id="KW-1185">Reference proteome</keyword>
<dbReference type="Pfam" id="PF01232">
    <property type="entry name" value="Mannitol_dh"/>
    <property type="match status" value="1"/>
</dbReference>
<dbReference type="InterPro" id="IPR000669">
    <property type="entry name" value="Mannitol_DH"/>
</dbReference>
<dbReference type="PANTHER" id="PTHR43362:SF1">
    <property type="entry name" value="MANNITOL DEHYDROGENASE 2-RELATED"/>
    <property type="match status" value="1"/>
</dbReference>
<keyword evidence="1 5" id="KW-0560">Oxidoreductase</keyword>
<evidence type="ECO:0000256" key="2">
    <source>
        <dbReference type="ARBA" id="ARBA00048615"/>
    </source>
</evidence>
<dbReference type="SUPFAM" id="SSF48179">
    <property type="entry name" value="6-phosphogluconate dehydrogenase C-terminal domain-like"/>
    <property type="match status" value="1"/>
</dbReference>
<protein>
    <submittedName>
        <fullName evidence="5">Mannitol dehydrogenase family protein</fullName>
        <ecNumber evidence="5">1.1.1.-</ecNumber>
    </submittedName>
</protein>
<evidence type="ECO:0000259" key="3">
    <source>
        <dbReference type="Pfam" id="PF01232"/>
    </source>
</evidence>
<dbReference type="PRINTS" id="PR00084">
    <property type="entry name" value="MTLDHDRGNASE"/>
</dbReference>